<dbReference type="GO" id="GO:0004558">
    <property type="term" value="F:alpha-1,4-glucosidase activity"/>
    <property type="evidence" value="ECO:0007669"/>
    <property type="project" value="UniProtKB-EC"/>
</dbReference>
<evidence type="ECO:0000256" key="3">
    <source>
        <dbReference type="ARBA" id="ARBA00004613"/>
    </source>
</evidence>
<evidence type="ECO:0000256" key="4">
    <source>
        <dbReference type="ARBA" id="ARBA00007806"/>
    </source>
</evidence>
<gene>
    <name evidence="15" type="ORF">ATNIH1004_007951</name>
</gene>
<evidence type="ECO:0000256" key="5">
    <source>
        <dbReference type="ARBA" id="ARBA00022525"/>
    </source>
</evidence>
<dbReference type="Gene3D" id="2.60.40.1760">
    <property type="entry name" value="glycosyl hydrolase (family 31)"/>
    <property type="match status" value="1"/>
</dbReference>
<evidence type="ECO:0000256" key="8">
    <source>
        <dbReference type="ARBA" id="ARBA00023277"/>
    </source>
</evidence>
<evidence type="ECO:0000256" key="7">
    <source>
        <dbReference type="ARBA" id="ARBA00023180"/>
    </source>
</evidence>
<comment type="caution">
    <text evidence="15">The sequence shown here is derived from an EMBL/GenBank/DDBJ whole genome shotgun (WGS) entry which is preliminary data.</text>
</comment>
<keyword evidence="8" id="KW-0119">Carbohydrate metabolism</keyword>
<dbReference type="InterPro" id="IPR017853">
    <property type="entry name" value="GH"/>
</dbReference>
<dbReference type="EMBL" id="QUQM01000007">
    <property type="protein sequence ID" value="KAA8646518.1"/>
    <property type="molecule type" value="Genomic_DNA"/>
</dbReference>
<dbReference type="SUPFAM" id="SSF51445">
    <property type="entry name" value="(Trans)glycosidases"/>
    <property type="match status" value="1"/>
</dbReference>
<dbReference type="CDD" id="cd14752">
    <property type="entry name" value="GH31_N"/>
    <property type="match status" value="1"/>
</dbReference>
<keyword evidence="12" id="KW-0732">Signal</keyword>
<protein>
    <recommendedName>
        <fullName evidence="17">Alpha-glucosidase</fullName>
    </recommendedName>
</protein>
<dbReference type="AlphaFoldDB" id="A0A5M9MHR5"/>
<dbReference type="Proteomes" id="UP000324241">
    <property type="component" value="Unassembled WGS sequence"/>
</dbReference>
<evidence type="ECO:0000313" key="16">
    <source>
        <dbReference type="Proteomes" id="UP000324241"/>
    </source>
</evidence>
<dbReference type="PANTHER" id="PTHR22762">
    <property type="entry name" value="ALPHA-GLUCOSIDASE"/>
    <property type="match status" value="1"/>
</dbReference>
<dbReference type="Gene3D" id="3.20.20.80">
    <property type="entry name" value="Glycosidases"/>
    <property type="match status" value="1"/>
</dbReference>
<comment type="similarity">
    <text evidence="4 11">Belongs to the glycosyl hydrolase 31 family.</text>
</comment>
<keyword evidence="6 11" id="KW-0378">Hydrolase</keyword>
<reference evidence="15 16" key="1">
    <citation type="submission" date="2019-08" db="EMBL/GenBank/DDBJ databases">
        <title>The genome sequence of a newly discovered highly antifungal drug resistant Aspergillus species, Aspergillus tanneri NIH 1004.</title>
        <authorList>
            <person name="Mounaud S."/>
            <person name="Singh I."/>
            <person name="Joardar V."/>
            <person name="Pakala S."/>
            <person name="Pakala S."/>
            <person name="Venepally P."/>
            <person name="Chung J.K."/>
            <person name="Losada L."/>
            <person name="Nierman W.C."/>
        </authorList>
    </citation>
    <scope>NUCLEOTIDE SEQUENCE [LARGE SCALE GENOMIC DNA]</scope>
    <source>
        <strain evidence="15 16">NIH1004</strain>
    </source>
</reference>
<accession>A0A5M9MHR5</accession>
<comment type="catalytic activity">
    <reaction evidence="2">
        <text>Hydrolysis of terminal, non-reducing (1-&gt;4)-linked alpha-D-glucose residues with release of alpha-D-glucose.</text>
        <dbReference type="EC" id="3.2.1.20"/>
    </reaction>
</comment>
<dbReference type="RefSeq" id="XP_033425879.1">
    <property type="nucleotide sequence ID" value="XM_033572564.1"/>
</dbReference>
<proteinExistence type="inferred from homology"/>
<evidence type="ECO:0000256" key="11">
    <source>
        <dbReference type="RuleBase" id="RU361185"/>
    </source>
</evidence>
<dbReference type="GO" id="GO:0008422">
    <property type="term" value="F:beta-glucosidase activity"/>
    <property type="evidence" value="ECO:0007669"/>
    <property type="project" value="UniProtKB-EC"/>
</dbReference>
<evidence type="ECO:0000256" key="12">
    <source>
        <dbReference type="SAM" id="SignalP"/>
    </source>
</evidence>
<sequence>MIGYGLLFPAAVGAAALSVRAALPIESCPGYKASNIQDHGGSLTADLQLAGSDTYGSELTTLKLKVDYETNTRLHVMIYDPEENVYQVPESVLPQEPFSFAVTRADTKKTLFNTSGSNLIFRSQYLNLRTSLPQNPNLYDLGEHSDTFRLNTTNYTRTLWNRDAFTIPAGTSLYGSHPVYVDHHKKFGAYGAFLLNSNGMDIKVNQTENGEQYLEYNILGGVSDFYFLARPSPKEVAARYARVVGLPAMIPYWGYGFQQCRYGYRGVFELAEVVYNYSQAKIPLETMWTDIDYMDVRRVFTLDPLRFPLDKMRDLVSYLHEHCQHYVVMVAPAVSYSNNSAFQRGVEQDVFLKENNGSIFKGTSSFYTLRRTDLSPD</sequence>
<dbReference type="Pfam" id="PF13802">
    <property type="entry name" value="Gal_mutarotas_2"/>
    <property type="match status" value="1"/>
</dbReference>
<evidence type="ECO:0000256" key="9">
    <source>
        <dbReference type="ARBA" id="ARBA00023295"/>
    </source>
</evidence>
<feature type="domain" description="Glycoside hydrolase family 31 N-terminal" evidence="14">
    <location>
        <begin position="93"/>
        <end position="199"/>
    </location>
</feature>
<dbReference type="Pfam" id="PF01055">
    <property type="entry name" value="Glyco_hydro_31_2nd"/>
    <property type="match status" value="1"/>
</dbReference>
<dbReference type="GO" id="GO:0005576">
    <property type="term" value="C:extracellular region"/>
    <property type="evidence" value="ECO:0007669"/>
    <property type="project" value="UniProtKB-SubCell"/>
</dbReference>
<dbReference type="InterPro" id="IPR011013">
    <property type="entry name" value="Gal_mutarotase_sf_dom"/>
</dbReference>
<keyword evidence="5" id="KW-0964">Secreted</keyword>
<evidence type="ECO:0000259" key="13">
    <source>
        <dbReference type="Pfam" id="PF01055"/>
    </source>
</evidence>
<dbReference type="GO" id="GO:0005975">
    <property type="term" value="P:carbohydrate metabolic process"/>
    <property type="evidence" value="ECO:0007669"/>
    <property type="project" value="InterPro"/>
</dbReference>
<feature type="chain" id="PRO_5024276872" description="Alpha-glucosidase" evidence="12">
    <location>
        <begin position="22"/>
        <end position="377"/>
    </location>
</feature>
<evidence type="ECO:0000256" key="6">
    <source>
        <dbReference type="ARBA" id="ARBA00022801"/>
    </source>
</evidence>
<evidence type="ECO:0000256" key="2">
    <source>
        <dbReference type="ARBA" id="ARBA00001657"/>
    </source>
</evidence>
<comment type="catalytic activity">
    <reaction evidence="1">
        <text>Hydrolysis of terminal, non-reducing beta-D-glucosyl residues with release of beta-D-glucose.</text>
        <dbReference type="EC" id="3.2.1.21"/>
    </reaction>
</comment>
<dbReference type="OrthoDB" id="5839090at2759"/>
<dbReference type="VEuPathDB" id="FungiDB:EYZ11_004825"/>
<evidence type="ECO:0000259" key="14">
    <source>
        <dbReference type="Pfam" id="PF13802"/>
    </source>
</evidence>
<keyword evidence="7" id="KW-0325">Glycoprotein</keyword>
<evidence type="ECO:0008006" key="17">
    <source>
        <dbReference type="Google" id="ProtNLM"/>
    </source>
</evidence>
<evidence type="ECO:0000313" key="15">
    <source>
        <dbReference type="EMBL" id="KAA8646518.1"/>
    </source>
</evidence>
<keyword evidence="9 11" id="KW-0326">Glycosidase</keyword>
<dbReference type="InterPro" id="IPR000322">
    <property type="entry name" value="Glyco_hydro_31_TIM"/>
</dbReference>
<dbReference type="InterPro" id="IPR025887">
    <property type="entry name" value="Glyco_hydro_31_N_dom"/>
</dbReference>
<dbReference type="SUPFAM" id="SSF74650">
    <property type="entry name" value="Galactose mutarotase-like"/>
    <property type="match status" value="1"/>
</dbReference>
<feature type="domain" description="Glycoside hydrolase family 31 TIM barrel" evidence="13">
    <location>
        <begin position="247"/>
        <end position="363"/>
    </location>
</feature>
<comment type="subcellular location">
    <subcellularLocation>
        <location evidence="3">Secreted</location>
    </subcellularLocation>
</comment>
<feature type="signal peptide" evidence="12">
    <location>
        <begin position="1"/>
        <end position="21"/>
    </location>
</feature>
<dbReference type="GeneID" id="54330653"/>
<dbReference type="GO" id="GO:0030246">
    <property type="term" value="F:carbohydrate binding"/>
    <property type="evidence" value="ECO:0007669"/>
    <property type="project" value="InterPro"/>
</dbReference>
<evidence type="ECO:0000256" key="10">
    <source>
        <dbReference type="ARBA" id="ARBA00025512"/>
    </source>
</evidence>
<organism evidence="15 16">
    <name type="scientific">Aspergillus tanneri</name>
    <dbReference type="NCBI Taxonomy" id="1220188"/>
    <lineage>
        <taxon>Eukaryota</taxon>
        <taxon>Fungi</taxon>
        <taxon>Dikarya</taxon>
        <taxon>Ascomycota</taxon>
        <taxon>Pezizomycotina</taxon>
        <taxon>Eurotiomycetes</taxon>
        <taxon>Eurotiomycetidae</taxon>
        <taxon>Eurotiales</taxon>
        <taxon>Aspergillaceae</taxon>
        <taxon>Aspergillus</taxon>
        <taxon>Aspergillus subgen. Circumdati</taxon>
    </lineage>
</organism>
<evidence type="ECO:0000256" key="1">
    <source>
        <dbReference type="ARBA" id="ARBA00000448"/>
    </source>
</evidence>
<dbReference type="PANTHER" id="PTHR22762:SF67">
    <property type="entry name" value="ALPHA_BETA-GLUCOSIDASE AGDC-RELATED"/>
    <property type="match status" value="1"/>
</dbReference>
<comment type="function">
    <text evidence="10">Glucosidase involved in the degradation of cellulosic biomass. Has both alpha- and beta-glucosidase activity.</text>
</comment>
<name>A0A5M9MHR5_9EURO</name>